<keyword evidence="1" id="KW-0472">Membrane</keyword>
<evidence type="ECO:0000313" key="3">
    <source>
        <dbReference type="Proteomes" id="UP000198549"/>
    </source>
</evidence>
<gene>
    <name evidence="2" type="ORF">SAMN04490202_1495</name>
</gene>
<feature type="transmembrane region" description="Helical" evidence="1">
    <location>
        <begin position="208"/>
        <end position="231"/>
    </location>
</feature>
<keyword evidence="2" id="KW-0808">Transferase</keyword>
<dbReference type="GO" id="GO:0016740">
    <property type="term" value="F:transferase activity"/>
    <property type="evidence" value="ECO:0007669"/>
    <property type="project" value="UniProtKB-KW"/>
</dbReference>
<protein>
    <submittedName>
        <fullName evidence="2">Glucosyl transferase GtrII</fullName>
    </submittedName>
</protein>
<feature type="transmembrane region" description="Helical" evidence="1">
    <location>
        <begin position="305"/>
        <end position="326"/>
    </location>
</feature>
<feature type="transmembrane region" description="Helical" evidence="1">
    <location>
        <begin position="338"/>
        <end position="357"/>
    </location>
</feature>
<feature type="transmembrane region" description="Helical" evidence="1">
    <location>
        <begin position="139"/>
        <end position="157"/>
    </location>
</feature>
<keyword evidence="1" id="KW-0812">Transmembrane</keyword>
<feature type="transmembrane region" description="Helical" evidence="1">
    <location>
        <begin position="363"/>
        <end position="381"/>
    </location>
</feature>
<feature type="transmembrane region" description="Helical" evidence="1">
    <location>
        <begin position="73"/>
        <end position="98"/>
    </location>
</feature>
<feature type="transmembrane region" description="Helical" evidence="1">
    <location>
        <begin position="27"/>
        <end position="50"/>
    </location>
</feature>
<keyword evidence="1" id="KW-1133">Transmembrane helix</keyword>
<dbReference type="EMBL" id="LT629709">
    <property type="protein sequence ID" value="SDO66224.1"/>
    <property type="molecule type" value="Genomic_DNA"/>
</dbReference>
<dbReference type="AlphaFoldDB" id="A0A1H0LDB9"/>
<name>A0A1H0LDB9_PSERE</name>
<evidence type="ECO:0000313" key="2">
    <source>
        <dbReference type="EMBL" id="SDO66224.1"/>
    </source>
</evidence>
<dbReference type="Proteomes" id="UP000198549">
    <property type="component" value="Chromosome I"/>
</dbReference>
<dbReference type="Pfam" id="PF14264">
    <property type="entry name" value="Glucos_trans_II"/>
    <property type="match status" value="1"/>
</dbReference>
<organism evidence="2 3">
    <name type="scientific">Pseudomonas reinekei</name>
    <dbReference type="NCBI Taxonomy" id="395598"/>
    <lineage>
        <taxon>Bacteria</taxon>
        <taxon>Pseudomonadati</taxon>
        <taxon>Pseudomonadota</taxon>
        <taxon>Gammaproteobacteria</taxon>
        <taxon>Pseudomonadales</taxon>
        <taxon>Pseudomonadaceae</taxon>
        <taxon>Pseudomonas</taxon>
    </lineage>
</organism>
<feature type="transmembrane region" description="Helical" evidence="1">
    <location>
        <begin position="110"/>
        <end position="127"/>
    </location>
</feature>
<accession>A0A1H0LDB9</accession>
<feature type="transmembrane region" description="Helical" evidence="1">
    <location>
        <begin position="263"/>
        <end position="285"/>
    </location>
</feature>
<reference evidence="2 3" key="1">
    <citation type="submission" date="2016-10" db="EMBL/GenBank/DDBJ databases">
        <authorList>
            <person name="de Groot N.N."/>
        </authorList>
    </citation>
    <scope>NUCLEOTIDE SEQUENCE [LARGE SCALE GENOMIC DNA]</scope>
    <source>
        <strain evidence="2 3">BS3776</strain>
    </source>
</reference>
<feature type="transmembrane region" description="Helical" evidence="1">
    <location>
        <begin position="164"/>
        <end position="188"/>
    </location>
</feature>
<sequence length="512" mass="57407">MAAKTGMSADMGRLGDFFIKELGGRQVWLFFLIATLLYVLPLILADYPYIDDNWRSLSGGMAWAEQGRLFTELFYNALTFTGAAPNIFPLPLLLATLAMTSALTSLTFHYFRQPTIACCLVLLPLWYNPFFLQNLSYQYDGAPMVLSVVAVIYAITWRHPRRSLQWLVPAFLIALALGLYQVSLNVFLGLCCLEVLRIAHDKQAWPAWLSVIGGKCAQVLLGWLIYGVSAFPFMGHGRTLMLNLSAQPWLQLQINAERVLEKIMLLFHGGFAWVFAGLLLCAIAGAVRLALTLWQREDSGTAKLLAGLLCVLVVPVVVVLVSGIALLFRDFNEGARTLMGFAVLLVLLFYLSHLALASVHERLPLLLVVPLLAMLSLSFAYGRVLTVQKTFAASALFSLERDIASLQGLRDAKRIYMSVTYSDLWLVGAAGSYKRLPVLHYLLNIDFYMLAENLPKVGITNVVAEKERRNATRVGYQHFPALVENRYYRIYLIGDYGFIVFKEPGRIKTLRW</sequence>
<dbReference type="InterPro" id="IPR025686">
    <property type="entry name" value="Glucos_trans_II"/>
</dbReference>
<proteinExistence type="predicted"/>
<evidence type="ECO:0000256" key="1">
    <source>
        <dbReference type="SAM" id="Phobius"/>
    </source>
</evidence>